<dbReference type="PANTHER" id="PTHR30509:SF9">
    <property type="entry name" value="MULTIDRUG RESISTANCE PROTEIN MDTO"/>
    <property type="match status" value="1"/>
</dbReference>
<dbReference type="Pfam" id="PF13515">
    <property type="entry name" value="FUSC_2"/>
    <property type="match status" value="1"/>
</dbReference>
<protein>
    <submittedName>
        <fullName evidence="9">FUSC family protein</fullName>
    </submittedName>
</protein>
<evidence type="ECO:0000256" key="7">
    <source>
        <dbReference type="SAM" id="Phobius"/>
    </source>
</evidence>
<accession>A0ABN3FM24</accession>
<feature type="transmembrane region" description="Helical" evidence="7">
    <location>
        <begin position="92"/>
        <end position="122"/>
    </location>
</feature>
<evidence type="ECO:0000256" key="6">
    <source>
        <dbReference type="ARBA" id="ARBA00043993"/>
    </source>
</evidence>
<gene>
    <name evidence="9" type="ORF">GCM10009854_05930</name>
</gene>
<keyword evidence="10" id="KW-1185">Reference proteome</keyword>
<evidence type="ECO:0000256" key="2">
    <source>
        <dbReference type="ARBA" id="ARBA00022475"/>
    </source>
</evidence>
<comment type="caution">
    <text evidence="9">The sequence shown here is derived from an EMBL/GenBank/DDBJ whole genome shotgun (WGS) entry which is preliminary data.</text>
</comment>
<comment type="subcellular location">
    <subcellularLocation>
        <location evidence="1">Cell membrane</location>
        <topology evidence="1">Multi-pass membrane protein</topology>
    </subcellularLocation>
</comment>
<keyword evidence="3 7" id="KW-0812">Transmembrane</keyword>
<dbReference type="InterPro" id="IPR049453">
    <property type="entry name" value="Memb_transporter_dom"/>
</dbReference>
<evidence type="ECO:0000256" key="4">
    <source>
        <dbReference type="ARBA" id="ARBA00022989"/>
    </source>
</evidence>
<keyword evidence="5 7" id="KW-0472">Membrane</keyword>
<proteinExistence type="inferred from homology"/>
<comment type="similarity">
    <text evidence="6">Belongs to the YccS/YhfK family.</text>
</comment>
<evidence type="ECO:0000259" key="8">
    <source>
        <dbReference type="Pfam" id="PF13515"/>
    </source>
</evidence>
<keyword evidence="2" id="KW-1003">Cell membrane</keyword>
<feature type="transmembrane region" description="Helical" evidence="7">
    <location>
        <begin position="430"/>
        <end position="447"/>
    </location>
</feature>
<feature type="transmembrane region" description="Helical" evidence="7">
    <location>
        <begin position="385"/>
        <end position="418"/>
    </location>
</feature>
<sequence length="611" mass="65601">MERTPVAKGWRLSTGALPRIEVPAWLRRMLRPVAIPTDWTRVSAAAIGIGLPQVLGLLIGRGDIAMLVSIGALCASFSDVTGSYGYRLRRLSVAAVLGAAGFAAGVAAPGPWWAAAVVLLVAVPSALSSKLGELWSSGGAHMLTFCIVATGDHSALPPVEQVGWFLAGEVLLLVLAAATWPLRRAAPARGAVADIFVAVRRMFDADSTIAARQQLTRSLDTAHDVLLGGASMSRSRVRDRLYLIYQRSNSVVEAAVSVAHAGITPPQRTRDALDALAHATRTGEALPPYRPADSGSPLLRALDESIAELTETVSQGRRAQGIARRAGPRLSFGSTVWWQTLRMVLCLAAAEGIGLLFGLDQAYWIAMTTALVLRPNSGSVFARTVLRALGSILGVAVAVGLLALVPAGWWTVLFIVLLAGKLPTALSRHYGLFSAVITALVLLLMSQERLYYPQARLVDTLIGCAIVLVVGFLLRQVHAGPSLRDGFADAVESVTDYVSRSLAGAEQGRSALRRRTYRQLAELRSRLQQRLMSPHGASEAEAWWPAIILLERVIDAATEQAVRGDTDDQQHTQLLVSTMRTINRRLRAGSEVGPDDLRAELEAVYRRITEA</sequence>
<evidence type="ECO:0000313" key="10">
    <source>
        <dbReference type="Proteomes" id="UP001501218"/>
    </source>
</evidence>
<name>A0ABN3FM24_9PSEU</name>
<keyword evidence="4 7" id="KW-1133">Transmembrane helix</keyword>
<feature type="transmembrane region" description="Helical" evidence="7">
    <location>
        <begin position="66"/>
        <end position="86"/>
    </location>
</feature>
<organism evidence="9 10">
    <name type="scientific">Saccharopolyspora halophila</name>
    <dbReference type="NCBI Taxonomy" id="405551"/>
    <lineage>
        <taxon>Bacteria</taxon>
        <taxon>Bacillati</taxon>
        <taxon>Actinomycetota</taxon>
        <taxon>Actinomycetes</taxon>
        <taxon>Pseudonocardiales</taxon>
        <taxon>Pseudonocardiaceae</taxon>
        <taxon>Saccharopolyspora</taxon>
    </lineage>
</organism>
<feature type="domain" description="Integral membrane bound transporter" evidence="8">
    <location>
        <begin position="352"/>
        <end position="470"/>
    </location>
</feature>
<dbReference type="EMBL" id="BAAARA010000002">
    <property type="protein sequence ID" value="GAA2333334.1"/>
    <property type="molecule type" value="Genomic_DNA"/>
</dbReference>
<evidence type="ECO:0000256" key="5">
    <source>
        <dbReference type="ARBA" id="ARBA00023136"/>
    </source>
</evidence>
<feature type="transmembrane region" description="Helical" evidence="7">
    <location>
        <begin position="453"/>
        <end position="474"/>
    </location>
</feature>
<reference evidence="9 10" key="1">
    <citation type="journal article" date="2019" name="Int. J. Syst. Evol. Microbiol.">
        <title>The Global Catalogue of Microorganisms (GCM) 10K type strain sequencing project: providing services to taxonomists for standard genome sequencing and annotation.</title>
        <authorList>
            <consortium name="The Broad Institute Genomics Platform"/>
            <consortium name="The Broad Institute Genome Sequencing Center for Infectious Disease"/>
            <person name="Wu L."/>
            <person name="Ma J."/>
        </authorList>
    </citation>
    <scope>NUCLEOTIDE SEQUENCE [LARGE SCALE GENOMIC DNA]</scope>
    <source>
        <strain evidence="9 10">JCM 16221</strain>
    </source>
</reference>
<dbReference type="Proteomes" id="UP001501218">
    <property type="component" value="Unassembled WGS sequence"/>
</dbReference>
<dbReference type="PANTHER" id="PTHR30509">
    <property type="entry name" value="P-HYDROXYBENZOIC ACID EFFLUX PUMP SUBUNIT-RELATED"/>
    <property type="match status" value="1"/>
</dbReference>
<evidence type="ECO:0000256" key="1">
    <source>
        <dbReference type="ARBA" id="ARBA00004651"/>
    </source>
</evidence>
<evidence type="ECO:0000256" key="3">
    <source>
        <dbReference type="ARBA" id="ARBA00022692"/>
    </source>
</evidence>
<feature type="transmembrane region" description="Helical" evidence="7">
    <location>
        <begin position="163"/>
        <end position="182"/>
    </location>
</feature>
<evidence type="ECO:0000313" key="9">
    <source>
        <dbReference type="EMBL" id="GAA2333334.1"/>
    </source>
</evidence>